<comment type="caution">
    <text evidence="2">The sequence shown here is derived from an EMBL/GenBank/DDBJ whole genome shotgun (WGS) entry which is preliminary data.</text>
</comment>
<keyword evidence="1" id="KW-0472">Membrane</keyword>
<protein>
    <submittedName>
        <fullName evidence="2">Uncharacterized protein</fullName>
    </submittedName>
</protein>
<accession>A0A8J3DJN6</accession>
<reference evidence="2" key="2">
    <citation type="submission" date="2020-09" db="EMBL/GenBank/DDBJ databases">
        <authorList>
            <person name="Sun Q."/>
            <person name="Kim S."/>
        </authorList>
    </citation>
    <scope>NUCLEOTIDE SEQUENCE</scope>
    <source>
        <strain evidence="2">KCTC 12870</strain>
    </source>
</reference>
<sequence length="79" mass="8637">MVWNYGLTVFGCFPVLIALYLAGAYSSTILGVLCVAVGVLLPPLIYPWAWSLWLMSYYLALPHELPANAADDGSVDEDE</sequence>
<proteinExistence type="predicted"/>
<evidence type="ECO:0000313" key="2">
    <source>
        <dbReference type="EMBL" id="GHC00919.1"/>
    </source>
</evidence>
<dbReference type="Proteomes" id="UP000642829">
    <property type="component" value="Unassembled WGS sequence"/>
</dbReference>
<organism evidence="2 3">
    <name type="scientific">Cerasicoccus arenae</name>
    <dbReference type="NCBI Taxonomy" id="424488"/>
    <lineage>
        <taxon>Bacteria</taxon>
        <taxon>Pseudomonadati</taxon>
        <taxon>Verrucomicrobiota</taxon>
        <taxon>Opitutia</taxon>
        <taxon>Puniceicoccales</taxon>
        <taxon>Cerasicoccaceae</taxon>
        <taxon>Cerasicoccus</taxon>
    </lineage>
</organism>
<evidence type="ECO:0000256" key="1">
    <source>
        <dbReference type="SAM" id="Phobius"/>
    </source>
</evidence>
<dbReference type="EMBL" id="BMXG01000009">
    <property type="protein sequence ID" value="GHC00919.1"/>
    <property type="molecule type" value="Genomic_DNA"/>
</dbReference>
<reference evidence="2" key="1">
    <citation type="journal article" date="2014" name="Int. J. Syst. Evol. Microbiol.">
        <title>Complete genome sequence of Corynebacterium casei LMG S-19264T (=DSM 44701T), isolated from a smear-ripened cheese.</title>
        <authorList>
            <consortium name="US DOE Joint Genome Institute (JGI-PGF)"/>
            <person name="Walter F."/>
            <person name="Albersmeier A."/>
            <person name="Kalinowski J."/>
            <person name="Ruckert C."/>
        </authorList>
    </citation>
    <scope>NUCLEOTIDE SEQUENCE</scope>
    <source>
        <strain evidence="2">KCTC 12870</strain>
    </source>
</reference>
<gene>
    <name evidence="2" type="ORF">GCM10007047_16590</name>
</gene>
<evidence type="ECO:0000313" key="3">
    <source>
        <dbReference type="Proteomes" id="UP000642829"/>
    </source>
</evidence>
<feature type="transmembrane region" description="Helical" evidence="1">
    <location>
        <begin position="6"/>
        <end position="22"/>
    </location>
</feature>
<keyword evidence="1" id="KW-0812">Transmembrane</keyword>
<keyword evidence="3" id="KW-1185">Reference proteome</keyword>
<dbReference type="AlphaFoldDB" id="A0A8J3DJN6"/>
<keyword evidence="1" id="KW-1133">Transmembrane helix</keyword>
<name>A0A8J3DJN6_9BACT</name>
<feature type="transmembrane region" description="Helical" evidence="1">
    <location>
        <begin position="29"/>
        <end position="49"/>
    </location>
</feature>